<sequence length="40" mass="4578">KQGIEVLVFDDVKKHIYKDHDFIAVLSGLSIQLYGMNKKS</sequence>
<organism evidence="1 2">
    <name type="scientific">Dentiscutata erythropus</name>
    <dbReference type="NCBI Taxonomy" id="1348616"/>
    <lineage>
        <taxon>Eukaryota</taxon>
        <taxon>Fungi</taxon>
        <taxon>Fungi incertae sedis</taxon>
        <taxon>Mucoromycota</taxon>
        <taxon>Glomeromycotina</taxon>
        <taxon>Glomeromycetes</taxon>
        <taxon>Diversisporales</taxon>
        <taxon>Gigasporaceae</taxon>
        <taxon>Dentiscutata</taxon>
    </lineage>
</organism>
<dbReference type="Proteomes" id="UP000789405">
    <property type="component" value="Unassembled WGS sequence"/>
</dbReference>
<keyword evidence="2" id="KW-1185">Reference proteome</keyword>
<evidence type="ECO:0000313" key="1">
    <source>
        <dbReference type="EMBL" id="CAG8817652.1"/>
    </source>
</evidence>
<dbReference type="EMBL" id="CAJVPY010055546">
    <property type="protein sequence ID" value="CAG8817652.1"/>
    <property type="molecule type" value="Genomic_DNA"/>
</dbReference>
<feature type="non-terminal residue" evidence="1">
    <location>
        <position position="1"/>
    </location>
</feature>
<dbReference type="AlphaFoldDB" id="A0A9N9PG35"/>
<accession>A0A9N9PG35</accession>
<evidence type="ECO:0000313" key="2">
    <source>
        <dbReference type="Proteomes" id="UP000789405"/>
    </source>
</evidence>
<name>A0A9N9PG35_9GLOM</name>
<reference evidence="1" key="1">
    <citation type="submission" date="2021-06" db="EMBL/GenBank/DDBJ databases">
        <authorList>
            <person name="Kallberg Y."/>
            <person name="Tangrot J."/>
            <person name="Rosling A."/>
        </authorList>
    </citation>
    <scope>NUCLEOTIDE SEQUENCE</scope>
    <source>
        <strain evidence="1">MA453B</strain>
    </source>
</reference>
<proteinExistence type="predicted"/>
<comment type="caution">
    <text evidence="1">The sequence shown here is derived from an EMBL/GenBank/DDBJ whole genome shotgun (WGS) entry which is preliminary data.</text>
</comment>
<gene>
    <name evidence="1" type="ORF">DERYTH_LOCUS26475</name>
</gene>
<feature type="non-terminal residue" evidence="1">
    <location>
        <position position="40"/>
    </location>
</feature>
<protein>
    <submittedName>
        <fullName evidence="1">8626_t:CDS:1</fullName>
    </submittedName>
</protein>